<evidence type="ECO:0000256" key="3">
    <source>
        <dbReference type="SAM" id="Phobius"/>
    </source>
</evidence>
<name>A0ABQ1K757_9GAMM</name>
<keyword evidence="3" id="KW-0812">Transmembrane</keyword>
<gene>
    <name evidence="5" type="ORF">GCM10011352_14730</name>
</gene>
<dbReference type="SMART" id="SM00267">
    <property type="entry name" value="GGDEF"/>
    <property type="match status" value="1"/>
</dbReference>
<feature type="domain" description="GGDEF" evidence="4">
    <location>
        <begin position="116"/>
        <end position="245"/>
    </location>
</feature>
<accession>A0ABQ1K757</accession>
<sequence length="256" mass="28847">MRQFKHKYLDARRFGSELLLAALLFLSVYLISSELDLADRLYAWTRRFESVNLDEFLISLCLVGPFYLVLFAYRRLLEIRALVEEANTDVLTGILNRRRAMDVLSGEVRRAHRYRRDLSVILFDIDHFKDINDVYGHPVGDQVLRQFAALAASRIRNLDLLARTGGEEFMVIATETAGKGAAELAERLRIAIVSTNLGVDRTVTASFGVSQLRPGESFAALMQRADERLYWAKREGRNRVAGPASQSAVQPPGNAS</sequence>
<evidence type="ECO:0000259" key="4">
    <source>
        <dbReference type="PROSITE" id="PS50887"/>
    </source>
</evidence>
<protein>
    <recommendedName>
        <fullName evidence="1">diguanylate cyclase</fullName>
        <ecNumber evidence="1">2.7.7.65</ecNumber>
    </recommendedName>
</protein>
<reference evidence="6" key="1">
    <citation type="journal article" date="2019" name="Int. J. Syst. Evol. Microbiol.">
        <title>The Global Catalogue of Microorganisms (GCM) 10K type strain sequencing project: providing services to taxonomists for standard genome sequencing and annotation.</title>
        <authorList>
            <consortium name="The Broad Institute Genomics Platform"/>
            <consortium name="The Broad Institute Genome Sequencing Center for Infectious Disease"/>
            <person name="Wu L."/>
            <person name="Ma J."/>
        </authorList>
    </citation>
    <scope>NUCLEOTIDE SEQUENCE [LARGE SCALE GENOMIC DNA]</scope>
    <source>
        <strain evidence="6">CGMCC 1.15341</strain>
    </source>
</reference>
<keyword evidence="3" id="KW-0472">Membrane</keyword>
<dbReference type="InterPro" id="IPR000160">
    <property type="entry name" value="GGDEF_dom"/>
</dbReference>
<dbReference type="CDD" id="cd01949">
    <property type="entry name" value="GGDEF"/>
    <property type="match status" value="1"/>
</dbReference>
<dbReference type="EC" id="2.7.7.65" evidence="1"/>
<dbReference type="PANTHER" id="PTHR45138:SF9">
    <property type="entry name" value="DIGUANYLATE CYCLASE DGCM-RELATED"/>
    <property type="match status" value="1"/>
</dbReference>
<organism evidence="5 6">
    <name type="scientific">Marinobacterium zhoushanense</name>
    <dbReference type="NCBI Taxonomy" id="1679163"/>
    <lineage>
        <taxon>Bacteria</taxon>
        <taxon>Pseudomonadati</taxon>
        <taxon>Pseudomonadota</taxon>
        <taxon>Gammaproteobacteria</taxon>
        <taxon>Oceanospirillales</taxon>
        <taxon>Oceanospirillaceae</taxon>
        <taxon>Marinobacterium</taxon>
    </lineage>
</organism>
<evidence type="ECO:0000256" key="1">
    <source>
        <dbReference type="ARBA" id="ARBA00012528"/>
    </source>
</evidence>
<comment type="catalytic activity">
    <reaction evidence="2">
        <text>2 GTP = 3',3'-c-di-GMP + 2 diphosphate</text>
        <dbReference type="Rhea" id="RHEA:24898"/>
        <dbReference type="ChEBI" id="CHEBI:33019"/>
        <dbReference type="ChEBI" id="CHEBI:37565"/>
        <dbReference type="ChEBI" id="CHEBI:58805"/>
        <dbReference type="EC" id="2.7.7.65"/>
    </reaction>
</comment>
<comment type="caution">
    <text evidence="5">The sequence shown here is derived from an EMBL/GenBank/DDBJ whole genome shotgun (WGS) entry which is preliminary data.</text>
</comment>
<dbReference type="InterPro" id="IPR050469">
    <property type="entry name" value="Diguanylate_Cyclase"/>
</dbReference>
<proteinExistence type="predicted"/>
<dbReference type="InterPro" id="IPR029787">
    <property type="entry name" value="Nucleotide_cyclase"/>
</dbReference>
<dbReference type="EMBL" id="BMIJ01000003">
    <property type="protein sequence ID" value="GGB89763.1"/>
    <property type="molecule type" value="Genomic_DNA"/>
</dbReference>
<keyword evidence="6" id="KW-1185">Reference proteome</keyword>
<dbReference type="PROSITE" id="PS50887">
    <property type="entry name" value="GGDEF"/>
    <property type="match status" value="1"/>
</dbReference>
<evidence type="ECO:0000256" key="2">
    <source>
        <dbReference type="ARBA" id="ARBA00034247"/>
    </source>
</evidence>
<dbReference type="Gene3D" id="3.30.70.270">
    <property type="match status" value="1"/>
</dbReference>
<dbReference type="Pfam" id="PF00990">
    <property type="entry name" value="GGDEF"/>
    <property type="match status" value="1"/>
</dbReference>
<evidence type="ECO:0000313" key="5">
    <source>
        <dbReference type="EMBL" id="GGB89763.1"/>
    </source>
</evidence>
<keyword evidence="3" id="KW-1133">Transmembrane helix</keyword>
<feature type="transmembrane region" description="Helical" evidence="3">
    <location>
        <begin position="56"/>
        <end position="73"/>
    </location>
</feature>
<evidence type="ECO:0000313" key="6">
    <source>
        <dbReference type="Proteomes" id="UP000629025"/>
    </source>
</evidence>
<dbReference type="RefSeq" id="WP_188746887.1">
    <property type="nucleotide sequence ID" value="NZ_BMIJ01000003.1"/>
</dbReference>
<dbReference type="SUPFAM" id="SSF55073">
    <property type="entry name" value="Nucleotide cyclase"/>
    <property type="match status" value="1"/>
</dbReference>
<dbReference type="Proteomes" id="UP000629025">
    <property type="component" value="Unassembled WGS sequence"/>
</dbReference>
<dbReference type="PANTHER" id="PTHR45138">
    <property type="entry name" value="REGULATORY COMPONENTS OF SENSORY TRANSDUCTION SYSTEM"/>
    <property type="match status" value="1"/>
</dbReference>
<dbReference type="NCBIfam" id="TIGR00254">
    <property type="entry name" value="GGDEF"/>
    <property type="match status" value="1"/>
</dbReference>
<dbReference type="InterPro" id="IPR043128">
    <property type="entry name" value="Rev_trsase/Diguanyl_cyclase"/>
</dbReference>